<name>A0A5C7FMD5_9BACT</name>
<evidence type="ECO:0008006" key="3">
    <source>
        <dbReference type="Google" id="ProtNLM"/>
    </source>
</evidence>
<evidence type="ECO:0000313" key="2">
    <source>
        <dbReference type="Proteomes" id="UP000321907"/>
    </source>
</evidence>
<proteinExistence type="predicted"/>
<protein>
    <recommendedName>
        <fullName evidence="3">Lipoprotein</fullName>
    </recommendedName>
</protein>
<dbReference type="PROSITE" id="PS51257">
    <property type="entry name" value="PROKAR_LIPOPROTEIN"/>
    <property type="match status" value="1"/>
</dbReference>
<sequence>MKFINWIYLYLFLIVVTVSACGNSCQGEMQEFGDQLLNESTSGRLTHLDYPNLITFRDSSGNEFLFNKVLNQRSIERSVASYTGECDNGNQFTPFHNREVFEVTYASNTLDTLSIVIKPLVTRLVTFEDELSPEDQSQIGRDAIFVKLSFPGCEIINTSRLLSDDAGETRINVIPFSRSKFGQSYSDTYGVRTAWSNEVWFSFSRGIVAFNYCEKDYAQVVN</sequence>
<dbReference type="Proteomes" id="UP000321907">
    <property type="component" value="Unassembled WGS sequence"/>
</dbReference>
<comment type="caution">
    <text evidence="1">The sequence shown here is derived from an EMBL/GenBank/DDBJ whole genome shotgun (WGS) entry which is preliminary data.</text>
</comment>
<accession>A0A5C7FMD5</accession>
<dbReference type="RefSeq" id="WP_147932219.1">
    <property type="nucleotide sequence ID" value="NZ_VOXD01000035.1"/>
</dbReference>
<reference evidence="1 2" key="1">
    <citation type="submission" date="2019-08" db="EMBL/GenBank/DDBJ databases">
        <title>Lewinella sp. strain SSH13 Genome sequencing and assembly.</title>
        <authorList>
            <person name="Kim I."/>
        </authorList>
    </citation>
    <scope>NUCLEOTIDE SEQUENCE [LARGE SCALE GENOMIC DNA]</scope>
    <source>
        <strain evidence="1 2">SSH13</strain>
    </source>
</reference>
<organism evidence="1 2">
    <name type="scientific">Neolewinella aurantiaca</name>
    <dbReference type="NCBI Taxonomy" id="2602767"/>
    <lineage>
        <taxon>Bacteria</taxon>
        <taxon>Pseudomonadati</taxon>
        <taxon>Bacteroidota</taxon>
        <taxon>Saprospiria</taxon>
        <taxon>Saprospirales</taxon>
        <taxon>Lewinellaceae</taxon>
        <taxon>Neolewinella</taxon>
    </lineage>
</organism>
<keyword evidence="2" id="KW-1185">Reference proteome</keyword>
<dbReference type="AlphaFoldDB" id="A0A5C7FMD5"/>
<gene>
    <name evidence="1" type="ORF">FUA23_18310</name>
</gene>
<dbReference type="EMBL" id="VOXD01000035">
    <property type="protein sequence ID" value="TXF87544.1"/>
    <property type="molecule type" value="Genomic_DNA"/>
</dbReference>
<evidence type="ECO:0000313" key="1">
    <source>
        <dbReference type="EMBL" id="TXF87544.1"/>
    </source>
</evidence>